<dbReference type="Proteomes" id="UP001424459">
    <property type="component" value="Unassembled WGS sequence"/>
</dbReference>
<proteinExistence type="predicted"/>
<dbReference type="GO" id="GO:0016787">
    <property type="term" value="F:hydrolase activity"/>
    <property type="evidence" value="ECO:0007669"/>
    <property type="project" value="UniProtKB-KW"/>
</dbReference>
<comment type="caution">
    <text evidence="2">The sequence shown here is derived from an EMBL/GenBank/DDBJ whole genome shotgun (WGS) entry which is preliminary data.</text>
</comment>
<evidence type="ECO:0000313" key="2">
    <source>
        <dbReference type="EMBL" id="GAA4042210.1"/>
    </source>
</evidence>
<dbReference type="Gene3D" id="3.40.50.1820">
    <property type="entry name" value="alpha/beta hydrolase"/>
    <property type="match status" value="1"/>
</dbReference>
<accession>A0ABP7UFP1</accession>
<dbReference type="InterPro" id="IPR000073">
    <property type="entry name" value="AB_hydrolase_1"/>
</dbReference>
<dbReference type="InterPro" id="IPR051321">
    <property type="entry name" value="PHA/PHB_synthase"/>
</dbReference>
<dbReference type="SUPFAM" id="SSF53474">
    <property type="entry name" value="alpha/beta-Hydrolases"/>
    <property type="match status" value="1"/>
</dbReference>
<reference evidence="3" key="1">
    <citation type="journal article" date="2019" name="Int. J. Syst. Evol. Microbiol.">
        <title>The Global Catalogue of Microorganisms (GCM) 10K type strain sequencing project: providing services to taxonomists for standard genome sequencing and annotation.</title>
        <authorList>
            <consortium name="The Broad Institute Genomics Platform"/>
            <consortium name="The Broad Institute Genome Sequencing Center for Infectious Disease"/>
            <person name="Wu L."/>
            <person name="Ma J."/>
        </authorList>
    </citation>
    <scope>NUCLEOTIDE SEQUENCE [LARGE SCALE GENOMIC DNA]</scope>
    <source>
        <strain evidence="3">JCM 17564</strain>
    </source>
</reference>
<name>A0ABP7UFP1_9SPHN</name>
<dbReference type="Pfam" id="PF12697">
    <property type="entry name" value="Abhydrolase_6"/>
    <property type="match status" value="1"/>
</dbReference>
<dbReference type="PANTHER" id="PTHR36837">
    <property type="entry name" value="POLY(3-HYDROXYALKANOATE) POLYMERASE SUBUNIT PHAC"/>
    <property type="match status" value="1"/>
</dbReference>
<organism evidence="2 3">
    <name type="scientific">Sphingomonas rosea</name>
    <dbReference type="NCBI Taxonomy" id="335605"/>
    <lineage>
        <taxon>Bacteria</taxon>
        <taxon>Pseudomonadati</taxon>
        <taxon>Pseudomonadota</taxon>
        <taxon>Alphaproteobacteria</taxon>
        <taxon>Sphingomonadales</taxon>
        <taxon>Sphingomonadaceae</taxon>
        <taxon>Sphingomonas</taxon>
    </lineage>
</organism>
<keyword evidence="3" id="KW-1185">Reference proteome</keyword>
<evidence type="ECO:0000313" key="3">
    <source>
        <dbReference type="Proteomes" id="UP001424459"/>
    </source>
</evidence>
<protein>
    <submittedName>
        <fullName evidence="2">Alpha/beta fold hydrolase</fullName>
    </submittedName>
</protein>
<sequence>MRNPELAAKALEGLRRYQSAEPASPPPERPVVADVAGTMLRDCGGSGPTVVLVPSLINPPTILDLESSRSLAQALTGGNSVLLLDWGAARARAGLDLTGHVEERLRPLLGAVGPAVLVGYCLGGTLALAAAAREPAVRAVATLASPWRFEVYPASARQALTELWRSSRPVAERLGFLPMEVLQAAFWQIDPERIVAKFAHFADLASGSPEARAFVGIEDWANAGEPLPLPAAAQMVEQLFGAGAEGLGPLPDCAMLHVTASDDRIVPAATAAPGPSIAAQAGHVGMVVGRRAGDLLHRPLRTWLEGLAPRG</sequence>
<gene>
    <name evidence="2" type="ORF">GCM10022281_24160</name>
</gene>
<evidence type="ECO:0000259" key="1">
    <source>
        <dbReference type="Pfam" id="PF12697"/>
    </source>
</evidence>
<feature type="domain" description="AB hydrolase-1" evidence="1">
    <location>
        <begin position="68"/>
        <end position="286"/>
    </location>
</feature>
<dbReference type="EMBL" id="BAABBR010000001">
    <property type="protein sequence ID" value="GAA4042210.1"/>
    <property type="molecule type" value="Genomic_DNA"/>
</dbReference>
<dbReference type="InterPro" id="IPR029058">
    <property type="entry name" value="AB_hydrolase_fold"/>
</dbReference>
<dbReference type="PANTHER" id="PTHR36837:SF2">
    <property type="entry name" value="POLY(3-HYDROXYALKANOATE) POLYMERASE SUBUNIT PHAC"/>
    <property type="match status" value="1"/>
</dbReference>
<keyword evidence="2" id="KW-0378">Hydrolase</keyword>